<evidence type="ECO:0000313" key="3">
    <source>
        <dbReference type="Proteomes" id="UP001165289"/>
    </source>
</evidence>
<sequence>MAAVNSIQHLFSYSIYLTPDWSISGWSFYIAWIGLFIAFLGALYFSGVTIYRYKNRWLPGRGAQDTQPFIRPTQFLHLQGANDVLDSDDDDTD</sequence>
<feature type="transmembrane region" description="Helical" evidence="1">
    <location>
        <begin position="26"/>
        <end position="51"/>
    </location>
</feature>
<reference evidence="2 3" key="1">
    <citation type="journal article" date="2023" name="BMC Biol.">
        <title>The compact genome of the sponge Oopsacas minuta (Hexactinellida) is lacking key metazoan core genes.</title>
        <authorList>
            <person name="Santini S."/>
            <person name="Schenkelaars Q."/>
            <person name="Jourda C."/>
            <person name="Duchesne M."/>
            <person name="Belahbib H."/>
            <person name="Rocher C."/>
            <person name="Selva M."/>
            <person name="Riesgo A."/>
            <person name="Vervoort M."/>
            <person name="Leys S.P."/>
            <person name="Kodjabachian L."/>
            <person name="Le Bivic A."/>
            <person name="Borchiellini C."/>
            <person name="Claverie J.M."/>
            <person name="Renard E."/>
        </authorList>
    </citation>
    <scope>NUCLEOTIDE SEQUENCE [LARGE SCALE GENOMIC DNA]</scope>
    <source>
        <strain evidence="2">SPO-2</strain>
    </source>
</reference>
<keyword evidence="1" id="KW-0472">Membrane</keyword>
<dbReference type="AlphaFoldDB" id="A0AAV7JWG4"/>
<keyword evidence="3" id="KW-1185">Reference proteome</keyword>
<keyword evidence="1" id="KW-0812">Transmembrane</keyword>
<accession>A0AAV7JWG4</accession>
<proteinExistence type="predicted"/>
<organism evidence="2 3">
    <name type="scientific">Oopsacas minuta</name>
    <dbReference type="NCBI Taxonomy" id="111878"/>
    <lineage>
        <taxon>Eukaryota</taxon>
        <taxon>Metazoa</taxon>
        <taxon>Porifera</taxon>
        <taxon>Hexactinellida</taxon>
        <taxon>Hexasterophora</taxon>
        <taxon>Lyssacinosida</taxon>
        <taxon>Leucopsacidae</taxon>
        <taxon>Oopsacas</taxon>
    </lineage>
</organism>
<evidence type="ECO:0000256" key="1">
    <source>
        <dbReference type="SAM" id="Phobius"/>
    </source>
</evidence>
<name>A0AAV7JWG4_9METZ</name>
<comment type="caution">
    <text evidence="2">The sequence shown here is derived from an EMBL/GenBank/DDBJ whole genome shotgun (WGS) entry which is preliminary data.</text>
</comment>
<evidence type="ECO:0000313" key="2">
    <source>
        <dbReference type="EMBL" id="KAI6653313.1"/>
    </source>
</evidence>
<dbReference type="EMBL" id="JAKMXF010000288">
    <property type="protein sequence ID" value="KAI6653313.1"/>
    <property type="molecule type" value="Genomic_DNA"/>
</dbReference>
<dbReference type="Proteomes" id="UP001165289">
    <property type="component" value="Unassembled WGS sequence"/>
</dbReference>
<protein>
    <submittedName>
        <fullName evidence="2">Uncharacterized protein</fullName>
    </submittedName>
</protein>
<keyword evidence="1" id="KW-1133">Transmembrane helix</keyword>
<gene>
    <name evidence="2" type="ORF">LOD99_3837</name>
</gene>